<dbReference type="HOGENOM" id="CLU_011166_0_0_10"/>
<feature type="signal peptide" evidence="6">
    <location>
        <begin position="1"/>
        <end position="22"/>
    </location>
</feature>
<dbReference type="Gene3D" id="2.60.40.1180">
    <property type="entry name" value="Golgi alpha-mannosidase II"/>
    <property type="match status" value="1"/>
</dbReference>
<dbReference type="Gene3D" id="3.20.20.70">
    <property type="entry name" value="Aldolase class I"/>
    <property type="match status" value="1"/>
</dbReference>
<dbReference type="AlphaFoldDB" id="F3PYF8"/>
<dbReference type="GeneID" id="86051140"/>
<evidence type="ECO:0000256" key="5">
    <source>
        <dbReference type="ARBA" id="ARBA00023295"/>
    </source>
</evidence>
<dbReference type="eggNOG" id="COG4948">
    <property type="taxonomic scope" value="Bacteria"/>
</dbReference>
<evidence type="ECO:0000259" key="9">
    <source>
        <dbReference type="Pfam" id="PF14509"/>
    </source>
</evidence>
<keyword evidence="6" id="KW-0732">Signal</keyword>
<proteinExistence type="predicted"/>
<evidence type="ECO:0000256" key="3">
    <source>
        <dbReference type="ARBA" id="ARBA00022801"/>
    </source>
</evidence>
<dbReference type="SUPFAM" id="SSF51445">
    <property type="entry name" value="(Trans)glycosidases"/>
    <property type="match status" value="1"/>
</dbReference>
<feature type="domain" description="Glycosyl-hydrolase 97 N-terminal" evidence="8">
    <location>
        <begin position="27"/>
        <end position="292"/>
    </location>
</feature>
<evidence type="ECO:0000313" key="11">
    <source>
        <dbReference type="Proteomes" id="UP000003416"/>
    </source>
</evidence>
<feature type="chain" id="PRO_5003305934" description="Retaining alpha-galactosidase" evidence="6">
    <location>
        <begin position="23"/>
        <end position="663"/>
    </location>
</feature>
<protein>
    <recommendedName>
        <fullName evidence="12">Retaining alpha-galactosidase</fullName>
    </recommendedName>
</protein>
<dbReference type="PANTHER" id="PTHR35803:SF2">
    <property type="entry name" value="RETAINING ALPHA-GALACTOSIDASE"/>
    <property type="match status" value="1"/>
</dbReference>
<reference evidence="10 11" key="1">
    <citation type="submission" date="2011-02" db="EMBL/GenBank/DDBJ databases">
        <authorList>
            <person name="Weinstock G."/>
            <person name="Sodergren E."/>
            <person name="Clifton S."/>
            <person name="Fulton L."/>
            <person name="Fulton B."/>
            <person name="Courtney L."/>
            <person name="Fronick C."/>
            <person name="Harrison M."/>
            <person name="Strong C."/>
            <person name="Farmer C."/>
            <person name="Delahaunty K."/>
            <person name="Markovic C."/>
            <person name="Hall O."/>
            <person name="Minx P."/>
            <person name="Tomlinson C."/>
            <person name="Mitreva M."/>
            <person name="Hou S."/>
            <person name="Chen J."/>
            <person name="Wollam A."/>
            <person name="Pepin K.H."/>
            <person name="Johnson M."/>
            <person name="Bhonagiri V."/>
            <person name="Zhang X."/>
            <person name="Suruliraj S."/>
            <person name="Warren W."/>
            <person name="Chinwalla A."/>
            <person name="Mardis E.R."/>
            <person name="Wilson R.K."/>
        </authorList>
    </citation>
    <scope>NUCLEOTIDE SEQUENCE [LARGE SCALE GENOMIC DNA]</scope>
    <source>
        <strain evidence="10 11">YIT 12057</strain>
    </source>
</reference>
<dbReference type="EMBL" id="AFBN01000109">
    <property type="protein sequence ID" value="EGF50379.1"/>
    <property type="molecule type" value="Genomic_DNA"/>
</dbReference>
<dbReference type="Gene3D" id="2.70.98.10">
    <property type="match status" value="1"/>
</dbReference>
<evidence type="ECO:0000256" key="4">
    <source>
        <dbReference type="ARBA" id="ARBA00022837"/>
    </source>
</evidence>
<dbReference type="InterPro" id="IPR019563">
    <property type="entry name" value="GH97_catalytic"/>
</dbReference>
<dbReference type="InterPro" id="IPR029483">
    <property type="entry name" value="GH97_C"/>
</dbReference>
<dbReference type="InterPro" id="IPR052720">
    <property type="entry name" value="Glycosyl_hydrolase_97"/>
</dbReference>
<dbReference type="InterPro" id="IPR013780">
    <property type="entry name" value="Glyco_hydro_b"/>
</dbReference>
<dbReference type="InterPro" id="IPR017853">
    <property type="entry name" value="GH"/>
</dbReference>
<dbReference type="STRING" id="763034.HMPREF9446_03806"/>
<evidence type="ECO:0008006" key="12">
    <source>
        <dbReference type="Google" id="ProtNLM"/>
    </source>
</evidence>
<dbReference type="RefSeq" id="WP_009126974.1">
    <property type="nucleotide sequence ID" value="NZ_GL882694.1"/>
</dbReference>
<evidence type="ECO:0000259" key="8">
    <source>
        <dbReference type="Pfam" id="PF14508"/>
    </source>
</evidence>
<dbReference type="Pfam" id="PF14509">
    <property type="entry name" value="GH97_C"/>
    <property type="match status" value="1"/>
</dbReference>
<dbReference type="Pfam" id="PF10566">
    <property type="entry name" value="Glyco_hydro_97"/>
    <property type="match status" value="1"/>
</dbReference>
<dbReference type="InterPro" id="IPR029486">
    <property type="entry name" value="GH97_N"/>
</dbReference>
<feature type="domain" description="Glycosyl-hydrolase 97 catalytic" evidence="7">
    <location>
        <begin position="310"/>
        <end position="464"/>
    </location>
</feature>
<dbReference type="InterPro" id="IPR014718">
    <property type="entry name" value="GH-type_carb-bd"/>
</dbReference>
<dbReference type="GO" id="GO:0030246">
    <property type="term" value="F:carbohydrate binding"/>
    <property type="evidence" value="ECO:0007669"/>
    <property type="project" value="InterPro"/>
</dbReference>
<keyword evidence="3" id="KW-0378">Hydrolase</keyword>
<organism evidence="10 11">
    <name type="scientific">Bacteroides fluxus YIT 12057</name>
    <dbReference type="NCBI Taxonomy" id="763034"/>
    <lineage>
        <taxon>Bacteria</taxon>
        <taxon>Pseudomonadati</taxon>
        <taxon>Bacteroidota</taxon>
        <taxon>Bacteroidia</taxon>
        <taxon>Bacteroidales</taxon>
        <taxon>Bacteroidaceae</taxon>
        <taxon>Bacteroides</taxon>
    </lineage>
</organism>
<keyword evidence="5" id="KW-0326">Glycosidase</keyword>
<feature type="domain" description="Glycosyl-hydrolase 97 C-terminal oligomerisation" evidence="9">
    <location>
        <begin position="567"/>
        <end position="659"/>
    </location>
</feature>
<evidence type="ECO:0000256" key="1">
    <source>
        <dbReference type="ARBA" id="ARBA00001913"/>
    </source>
</evidence>
<evidence type="ECO:0000256" key="6">
    <source>
        <dbReference type="SAM" id="SignalP"/>
    </source>
</evidence>
<evidence type="ECO:0000256" key="2">
    <source>
        <dbReference type="ARBA" id="ARBA00011245"/>
    </source>
</evidence>
<comment type="caution">
    <text evidence="10">The sequence shown here is derived from an EMBL/GenBank/DDBJ whole genome shotgun (WGS) entry which is preliminary data.</text>
</comment>
<comment type="subunit">
    <text evidence="2">Monomer.</text>
</comment>
<accession>F3PYF8</accession>
<sequence>MTNIKSLCLCLLVALVCLPLGAADHLLKSPDGKLVVEIDTEGQLKYALKREGQLLLDKSLIGLVLEDRVLGENVKVRRVNRRSMVEETIVSPHYRFSSFNLVYNELDIQLKGSFGVIFRAYNEGIAYRLYTTAKEGLTIRDEVVQMNFPKDYTTYMAYSTVKPGKDQYAMAFQNLYTKSSVTGVKTDNIAFLPITVDCGNEVKLTLMESDLEDYPGMFVKGDGKSTSLQGTFARYPTELKSFAPRAMKRVVERADYIAKTEGKRTYPWRIWAVSERDTEMPVNNLVYALASPNRIGDCSWIKTGKVAWDWWNDWGISGVDFKAGINMKTYKYYIDFAADNHIEFVVLDEGWYDPGKGDMLTVIPELDLPELVRYGKSKGVDLILWAVFNVLDDQLEAACKKYSEMGISGFKIDFLDRDDQTAVEMTYRIAEMAAKYKLTLDLHGFYKPTGLNRTYPNIINFESVFGMEEMKWSTVAKDMMEYDVTMPYIRMMTGPVDYTPGAMRNASKKDFKDIYYNPMSQGTRCHQLAAYVIHDSPLTMLADNPTIYKREQECTDFIVSIPNKNIEETRVLQGKLGESVVIARKIGSSWYVGGMTDWTAREITLDFGFLGDGTYEVVLFRDGVNADKQAEDYKKEIFTVTPDSEKKIRMASGGGFAMTVVKK</sequence>
<keyword evidence="4" id="KW-0106">Calcium</keyword>
<evidence type="ECO:0000259" key="7">
    <source>
        <dbReference type="Pfam" id="PF10566"/>
    </source>
</evidence>
<name>F3PYF8_9BACE</name>
<dbReference type="PANTHER" id="PTHR35803">
    <property type="entry name" value="GLUCAN 1,4-ALPHA-GLUCOSIDASE SUSB-RELATED"/>
    <property type="match status" value="1"/>
</dbReference>
<gene>
    <name evidence="10" type="ORF">HMPREF9446_03806</name>
</gene>
<comment type="cofactor">
    <cofactor evidence="1">
        <name>Ca(2+)</name>
        <dbReference type="ChEBI" id="CHEBI:29108"/>
    </cofactor>
</comment>
<dbReference type="GO" id="GO:0016798">
    <property type="term" value="F:hydrolase activity, acting on glycosyl bonds"/>
    <property type="evidence" value="ECO:0007669"/>
    <property type="project" value="UniProtKB-KW"/>
</dbReference>
<keyword evidence="11" id="KW-1185">Reference proteome</keyword>
<dbReference type="Pfam" id="PF14508">
    <property type="entry name" value="GH97_N"/>
    <property type="match status" value="1"/>
</dbReference>
<dbReference type="Proteomes" id="UP000003416">
    <property type="component" value="Unassembled WGS sequence"/>
</dbReference>
<evidence type="ECO:0000313" key="10">
    <source>
        <dbReference type="EMBL" id="EGF50379.1"/>
    </source>
</evidence>
<dbReference type="InterPro" id="IPR013785">
    <property type="entry name" value="Aldolase_TIM"/>
</dbReference>